<dbReference type="Pfam" id="PF02570">
    <property type="entry name" value="CbiC"/>
    <property type="match status" value="1"/>
</dbReference>
<dbReference type="InterPro" id="IPR036588">
    <property type="entry name" value="CobH/CbiC_sf"/>
</dbReference>
<keyword evidence="4 6" id="KW-0413">Isomerase</keyword>
<dbReference type="InterPro" id="IPR003722">
    <property type="entry name" value="Cbl_synth_CobH/CbiC"/>
</dbReference>
<accession>A0A7W9EYM6</accession>
<keyword evidence="7" id="KW-1185">Reference proteome</keyword>
<dbReference type="Proteomes" id="UP000535415">
    <property type="component" value="Unassembled WGS sequence"/>
</dbReference>
<dbReference type="UniPathway" id="UPA00148"/>
<proteinExistence type="inferred from homology"/>
<dbReference type="NCBIfam" id="NF006136">
    <property type="entry name" value="PRK08285.1"/>
    <property type="match status" value="1"/>
</dbReference>
<dbReference type="GO" id="GO:0009236">
    <property type="term" value="P:cobalamin biosynthetic process"/>
    <property type="evidence" value="ECO:0007669"/>
    <property type="project" value="UniProtKB-UniPathway"/>
</dbReference>
<reference evidence="6 7" key="1">
    <citation type="submission" date="2020-08" db="EMBL/GenBank/DDBJ databases">
        <title>Genomic Encyclopedia of Type Strains, Phase IV (KMG-IV): sequencing the most valuable type-strain genomes for metagenomic binning, comparative biology and taxonomic classification.</title>
        <authorList>
            <person name="Goeker M."/>
        </authorList>
    </citation>
    <scope>NUCLEOTIDE SEQUENCE [LARGE SCALE GENOMIC DNA]</scope>
    <source>
        <strain evidence="6 7">DSM 101064</strain>
    </source>
</reference>
<evidence type="ECO:0000313" key="6">
    <source>
        <dbReference type="EMBL" id="MBB5721031.1"/>
    </source>
</evidence>
<dbReference type="EC" id="5.4.99.61" evidence="6"/>
<gene>
    <name evidence="6" type="ORF">FHS72_000638</name>
</gene>
<evidence type="ECO:0000259" key="5">
    <source>
        <dbReference type="Pfam" id="PF02570"/>
    </source>
</evidence>
<evidence type="ECO:0000256" key="4">
    <source>
        <dbReference type="ARBA" id="ARBA00023235"/>
    </source>
</evidence>
<dbReference type="RefSeq" id="WP_183525475.1">
    <property type="nucleotide sequence ID" value="NZ_JACIJM010000002.1"/>
</dbReference>
<comment type="caution">
    <text evidence="6">The sequence shown here is derived from an EMBL/GenBank/DDBJ whole genome shotgun (WGS) entry which is preliminary data.</text>
</comment>
<comment type="similarity">
    <text evidence="2">Belongs to the CobH/CbiC family.</text>
</comment>
<dbReference type="EC" id="5.4.99.60" evidence="6"/>
<feature type="domain" description="Cobalamin biosynthesis precorrin-8X methylmutase CobH/CbiC" evidence="5">
    <location>
        <begin position="21"/>
        <end position="214"/>
    </location>
</feature>
<dbReference type="GO" id="GO:0043778">
    <property type="term" value="F:cobalt-precorrin-8 methylmutase activity"/>
    <property type="evidence" value="ECO:0007669"/>
    <property type="project" value="UniProtKB-EC"/>
</dbReference>
<evidence type="ECO:0000256" key="1">
    <source>
        <dbReference type="ARBA" id="ARBA00004953"/>
    </source>
</evidence>
<dbReference type="Gene3D" id="3.40.50.10230">
    <property type="entry name" value="Cobalamin biosynthesis CobH/CbiC, precorrin-8X methylmutase"/>
    <property type="match status" value="1"/>
</dbReference>
<name>A0A7W9EYM6_9RHOB</name>
<dbReference type="SUPFAM" id="SSF63965">
    <property type="entry name" value="Precorrin-8X methylmutase CbiC/CobH"/>
    <property type="match status" value="1"/>
</dbReference>
<keyword evidence="3" id="KW-0169">Cobalamin biosynthesis</keyword>
<organism evidence="6 7">
    <name type="scientific">Yoonia ponticola</name>
    <dbReference type="NCBI Taxonomy" id="1524255"/>
    <lineage>
        <taxon>Bacteria</taxon>
        <taxon>Pseudomonadati</taxon>
        <taxon>Pseudomonadota</taxon>
        <taxon>Alphaproteobacteria</taxon>
        <taxon>Rhodobacterales</taxon>
        <taxon>Paracoccaceae</taxon>
        <taxon>Yoonia</taxon>
    </lineage>
</organism>
<evidence type="ECO:0000256" key="2">
    <source>
        <dbReference type="ARBA" id="ARBA00009774"/>
    </source>
</evidence>
<dbReference type="AlphaFoldDB" id="A0A7W9EYM6"/>
<dbReference type="EMBL" id="JACIJM010000002">
    <property type="protein sequence ID" value="MBB5721031.1"/>
    <property type="molecule type" value="Genomic_DNA"/>
</dbReference>
<dbReference type="PANTHER" id="PTHR43588:SF1">
    <property type="entry name" value="COBALT-PRECORRIN-8 METHYLMUTASE"/>
    <property type="match status" value="1"/>
</dbReference>
<sequence length="222" mass="23169">MIFREKSGAALRPYEKDPSAIYAASFATVRREAKLDRFAPAMQPVVTRLIHSCGMIEIADRLAFSPDAAAVGHAALLAGKPVLCDCEMVGAGIIRRYLPAENEVIVTLNDPSVPERAKNIGNTRSAAAVELWADHLDGAVVAIGNAPTALFHLLELIDAGAPKPAVILGFPVGFIGAAESKAELAANSRGCEYIALRGRRGGSAMASAAVNALAAGLPEDKV</sequence>
<dbReference type="GO" id="GO:0016993">
    <property type="term" value="F:precorrin-8X methylmutase activity"/>
    <property type="evidence" value="ECO:0007669"/>
    <property type="project" value="UniProtKB-EC"/>
</dbReference>
<comment type="pathway">
    <text evidence="1">Cofactor biosynthesis; adenosylcobalamin biosynthesis.</text>
</comment>
<dbReference type="PANTHER" id="PTHR43588">
    <property type="entry name" value="COBALT-PRECORRIN-8 METHYLMUTASE"/>
    <property type="match status" value="1"/>
</dbReference>
<protein>
    <submittedName>
        <fullName evidence="6">Precorrin-8X/cobalt-precorrin-8 methylmutase</fullName>
        <ecNumber evidence="6">5.4.99.60</ecNumber>
        <ecNumber evidence="6">5.4.99.61</ecNumber>
    </submittedName>
</protein>
<evidence type="ECO:0000256" key="3">
    <source>
        <dbReference type="ARBA" id="ARBA00022573"/>
    </source>
</evidence>
<evidence type="ECO:0000313" key="7">
    <source>
        <dbReference type="Proteomes" id="UP000535415"/>
    </source>
</evidence>